<keyword evidence="1" id="KW-0175">Coiled coil</keyword>
<keyword evidence="2" id="KW-1133">Transmembrane helix</keyword>
<feature type="coiled-coil region" evidence="1">
    <location>
        <begin position="36"/>
        <end position="63"/>
    </location>
</feature>
<accession>A0A7C6A7F5</accession>
<evidence type="ECO:0008006" key="4">
    <source>
        <dbReference type="Google" id="ProtNLM"/>
    </source>
</evidence>
<feature type="transmembrane region" description="Helical" evidence="2">
    <location>
        <begin position="12"/>
        <end position="30"/>
    </location>
</feature>
<organism evidence="3">
    <name type="scientific">Desulfurella acetivorans</name>
    <dbReference type="NCBI Taxonomy" id="33002"/>
    <lineage>
        <taxon>Bacteria</taxon>
        <taxon>Pseudomonadati</taxon>
        <taxon>Campylobacterota</taxon>
        <taxon>Desulfurellia</taxon>
        <taxon>Desulfurellales</taxon>
        <taxon>Desulfurellaceae</taxon>
        <taxon>Desulfurella</taxon>
    </lineage>
</organism>
<dbReference type="InterPro" id="IPR007060">
    <property type="entry name" value="FtsL/DivIC"/>
</dbReference>
<dbReference type="Pfam" id="PF04977">
    <property type="entry name" value="DivIC"/>
    <property type="match status" value="1"/>
</dbReference>
<proteinExistence type="predicted"/>
<protein>
    <recommendedName>
        <fullName evidence="4">Septum formation initiator family protein</fullName>
    </recommendedName>
</protein>
<name>A0A7C6A7F5_DESAE</name>
<evidence type="ECO:0000256" key="2">
    <source>
        <dbReference type="SAM" id="Phobius"/>
    </source>
</evidence>
<sequence length="93" mass="11006">MRFTRLGKVLENLLIVIFIIVIGVLIKSFYDNYSNLNNLHQTKEKMDKEVAKEKKEINHLKKSVNVTNSTIEEKARSQYYMLKDNETIIIFKK</sequence>
<dbReference type="Proteomes" id="UP000886400">
    <property type="component" value="Unassembled WGS sequence"/>
</dbReference>
<reference evidence="3" key="1">
    <citation type="journal article" date="2020" name="mSystems">
        <title>Genome- and Community-Level Interaction Insights into Carbon Utilization and Element Cycling Functions of Hydrothermarchaeota in Hydrothermal Sediment.</title>
        <authorList>
            <person name="Zhou Z."/>
            <person name="Liu Y."/>
            <person name="Xu W."/>
            <person name="Pan J."/>
            <person name="Luo Z.H."/>
            <person name="Li M."/>
        </authorList>
    </citation>
    <scope>NUCLEOTIDE SEQUENCE [LARGE SCALE GENOMIC DNA]</scope>
    <source>
        <strain evidence="3">SpSt-1135</strain>
    </source>
</reference>
<keyword evidence="2" id="KW-0812">Transmembrane</keyword>
<keyword evidence="2" id="KW-0472">Membrane</keyword>
<evidence type="ECO:0000313" key="3">
    <source>
        <dbReference type="EMBL" id="HHS48899.1"/>
    </source>
</evidence>
<gene>
    <name evidence="3" type="ORF">ENM99_03445</name>
</gene>
<comment type="caution">
    <text evidence="3">The sequence shown here is derived from an EMBL/GenBank/DDBJ whole genome shotgun (WGS) entry which is preliminary data.</text>
</comment>
<dbReference type="AlphaFoldDB" id="A0A7C6A7F5"/>
<dbReference type="EMBL" id="DRZX01000168">
    <property type="protein sequence ID" value="HHS48899.1"/>
    <property type="molecule type" value="Genomic_DNA"/>
</dbReference>
<evidence type="ECO:0000256" key="1">
    <source>
        <dbReference type="SAM" id="Coils"/>
    </source>
</evidence>